<gene>
    <name evidence="2" type="ORF">EYF80_023873</name>
</gene>
<name>A0A4Z2HLK4_9TELE</name>
<evidence type="ECO:0000256" key="1">
    <source>
        <dbReference type="SAM" id="MobiDB-lite"/>
    </source>
</evidence>
<dbReference type="EMBL" id="SRLO01000228">
    <property type="protein sequence ID" value="TNN65873.1"/>
    <property type="molecule type" value="Genomic_DNA"/>
</dbReference>
<comment type="caution">
    <text evidence="2">The sequence shown here is derived from an EMBL/GenBank/DDBJ whole genome shotgun (WGS) entry which is preliminary data.</text>
</comment>
<organism evidence="2 3">
    <name type="scientific">Liparis tanakae</name>
    <name type="common">Tanaka's snailfish</name>
    <dbReference type="NCBI Taxonomy" id="230148"/>
    <lineage>
        <taxon>Eukaryota</taxon>
        <taxon>Metazoa</taxon>
        <taxon>Chordata</taxon>
        <taxon>Craniata</taxon>
        <taxon>Vertebrata</taxon>
        <taxon>Euteleostomi</taxon>
        <taxon>Actinopterygii</taxon>
        <taxon>Neopterygii</taxon>
        <taxon>Teleostei</taxon>
        <taxon>Neoteleostei</taxon>
        <taxon>Acanthomorphata</taxon>
        <taxon>Eupercaria</taxon>
        <taxon>Perciformes</taxon>
        <taxon>Cottioidei</taxon>
        <taxon>Cottales</taxon>
        <taxon>Liparidae</taxon>
        <taxon>Liparis</taxon>
    </lineage>
</organism>
<reference evidence="2 3" key="1">
    <citation type="submission" date="2019-03" db="EMBL/GenBank/DDBJ databases">
        <title>First draft genome of Liparis tanakae, snailfish: a comprehensive survey of snailfish specific genes.</title>
        <authorList>
            <person name="Kim W."/>
            <person name="Song I."/>
            <person name="Jeong J.-H."/>
            <person name="Kim D."/>
            <person name="Kim S."/>
            <person name="Ryu S."/>
            <person name="Song J.Y."/>
            <person name="Lee S.K."/>
        </authorList>
    </citation>
    <scope>NUCLEOTIDE SEQUENCE [LARGE SCALE GENOMIC DNA]</scope>
    <source>
        <tissue evidence="2">Muscle</tissue>
    </source>
</reference>
<feature type="region of interest" description="Disordered" evidence="1">
    <location>
        <begin position="34"/>
        <end position="65"/>
    </location>
</feature>
<sequence length="65" mass="6693">MIQSEVVVVGWTPIVKTPRADEITVEGGEALRSSAAAARCPEQAAGASTSPGHLLEEESSPTLTC</sequence>
<dbReference type="AlphaFoldDB" id="A0A4Z2HLK4"/>
<proteinExistence type="predicted"/>
<keyword evidence="3" id="KW-1185">Reference proteome</keyword>
<protein>
    <submittedName>
        <fullName evidence="2">Uncharacterized protein</fullName>
    </submittedName>
</protein>
<evidence type="ECO:0000313" key="2">
    <source>
        <dbReference type="EMBL" id="TNN65873.1"/>
    </source>
</evidence>
<accession>A0A4Z2HLK4</accession>
<evidence type="ECO:0000313" key="3">
    <source>
        <dbReference type="Proteomes" id="UP000314294"/>
    </source>
</evidence>
<dbReference type="Proteomes" id="UP000314294">
    <property type="component" value="Unassembled WGS sequence"/>
</dbReference>